<sequence length="201" mass="23281">MNTQLQFQTTIPMMECPICMDDINPTRNCIVTECNHTFHASCMLKSIVHGNFDCPCCRFELAESPEEENEDDEDEYNEDNEEEDEYELYVGFRALFVRAEGNEYVEEDDEFEGELNIPLNYFVNKLKSLNYTYEDLVKVMADDACYKSELDERSNGLIEKVQELADNYQPGDEAQPELETEVKPVVAVTRFRNTIDLCGNN</sequence>
<keyword evidence="2" id="KW-0863">Zinc-finger</keyword>
<accession>A0A6C0IKB7</accession>
<feature type="domain" description="RING-type" evidence="4">
    <location>
        <begin position="16"/>
        <end position="58"/>
    </location>
</feature>
<evidence type="ECO:0000313" key="5">
    <source>
        <dbReference type="EMBL" id="QHT91963.1"/>
    </source>
</evidence>
<dbReference type="PANTHER" id="PTHR22763:SF162">
    <property type="entry name" value="TRANSMEMBRANE E3 UBIQUITIN-PROTEIN LIGASE 1"/>
    <property type="match status" value="1"/>
</dbReference>
<dbReference type="CDD" id="cd16448">
    <property type="entry name" value="RING-H2"/>
    <property type="match status" value="1"/>
</dbReference>
<evidence type="ECO:0000256" key="2">
    <source>
        <dbReference type="ARBA" id="ARBA00022771"/>
    </source>
</evidence>
<dbReference type="PANTHER" id="PTHR22763">
    <property type="entry name" value="RING ZINC FINGER PROTEIN"/>
    <property type="match status" value="1"/>
</dbReference>
<dbReference type="AlphaFoldDB" id="A0A6C0IKB7"/>
<keyword evidence="1" id="KW-0479">Metal-binding</keyword>
<dbReference type="GO" id="GO:0012505">
    <property type="term" value="C:endomembrane system"/>
    <property type="evidence" value="ECO:0007669"/>
    <property type="project" value="TreeGrafter"/>
</dbReference>
<dbReference type="InterPro" id="IPR050731">
    <property type="entry name" value="HRD1_E3_ubiq-ligases"/>
</dbReference>
<dbReference type="InterPro" id="IPR013083">
    <property type="entry name" value="Znf_RING/FYVE/PHD"/>
</dbReference>
<evidence type="ECO:0000256" key="1">
    <source>
        <dbReference type="ARBA" id="ARBA00022723"/>
    </source>
</evidence>
<evidence type="ECO:0000256" key="3">
    <source>
        <dbReference type="ARBA" id="ARBA00022833"/>
    </source>
</evidence>
<dbReference type="GO" id="GO:0008270">
    <property type="term" value="F:zinc ion binding"/>
    <property type="evidence" value="ECO:0007669"/>
    <property type="project" value="UniProtKB-KW"/>
</dbReference>
<dbReference type="Pfam" id="PF13639">
    <property type="entry name" value="zf-RING_2"/>
    <property type="match status" value="1"/>
</dbReference>
<dbReference type="EMBL" id="MN740172">
    <property type="protein sequence ID" value="QHT91963.1"/>
    <property type="molecule type" value="Genomic_DNA"/>
</dbReference>
<protein>
    <recommendedName>
        <fullName evidence="4">RING-type domain-containing protein</fullName>
    </recommendedName>
</protein>
<dbReference type="GO" id="GO:0061630">
    <property type="term" value="F:ubiquitin protein ligase activity"/>
    <property type="evidence" value="ECO:0007669"/>
    <property type="project" value="TreeGrafter"/>
</dbReference>
<keyword evidence="3" id="KW-0862">Zinc</keyword>
<dbReference type="Gene3D" id="3.30.40.10">
    <property type="entry name" value="Zinc/RING finger domain, C3HC4 (zinc finger)"/>
    <property type="match status" value="1"/>
</dbReference>
<proteinExistence type="predicted"/>
<dbReference type="GO" id="GO:0043161">
    <property type="term" value="P:proteasome-mediated ubiquitin-dependent protein catabolic process"/>
    <property type="evidence" value="ECO:0007669"/>
    <property type="project" value="TreeGrafter"/>
</dbReference>
<evidence type="ECO:0000259" key="4">
    <source>
        <dbReference type="PROSITE" id="PS50089"/>
    </source>
</evidence>
<name>A0A6C0IKB7_9ZZZZ</name>
<dbReference type="SUPFAM" id="SSF57850">
    <property type="entry name" value="RING/U-box"/>
    <property type="match status" value="1"/>
</dbReference>
<organism evidence="5">
    <name type="scientific">viral metagenome</name>
    <dbReference type="NCBI Taxonomy" id="1070528"/>
    <lineage>
        <taxon>unclassified sequences</taxon>
        <taxon>metagenomes</taxon>
        <taxon>organismal metagenomes</taxon>
    </lineage>
</organism>
<dbReference type="SMART" id="SM00184">
    <property type="entry name" value="RING"/>
    <property type="match status" value="1"/>
</dbReference>
<dbReference type="PROSITE" id="PS50089">
    <property type="entry name" value="ZF_RING_2"/>
    <property type="match status" value="1"/>
</dbReference>
<dbReference type="InterPro" id="IPR001841">
    <property type="entry name" value="Znf_RING"/>
</dbReference>
<reference evidence="5" key="1">
    <citation type="journal article" date="2020" name="Nature">
        <title>Giant virus diversity and host interactions through global metagenomics.</title>
        <authorList>
            <person name="Schulz F."/>
            <person name="Roux S."/>
            <person name="Paez-Espino D."/>
            <person name="Jungbluth S."/>
            <person name="Walsh D.A."/>
            <person name="Denef V.J."/>
            <person name="McMahon K.D."/>
            <person name="Konstantinidis K.T."/>
            <person name="Eloe-Fadrosh E.A."/>
            <person name="Kyrpides N.C."/>
            <person name="Woyke T."/>
        </authorList>
    </citation>
    <scope>NUCLEOTIDE SEQUENCE</scope>
    <source>
        <strain evidence="5">GVMAG-M-3300023184-86</strain>
    </source>
</reference>